<evidence type="ECO:0000313" key="2">
    <source>
        <dbReference type="Proteomes" id="UP000537204"/>
    </source>
</evidence>
<organism evidence="1 2">
    <name type="scientific">Pedobacter cryoconitis</name>
    <dbReference type="NCBI Taxonomy" id="188932"/>
    <lineage>
        <taxon>Bacteria</taxon>
        <taxon>Pseudomonadati</taxon>
        <taxon>Bacteroidota</taxon>
        <taxon>Sphingobacteriia</taxon>
        <taxon>Sphingobacteriales</taxon>
        <taxon>Sphingobacteriaceae</taxon>
        <taxon>Pedobacter</taxon>
    </lineage>
</organism>
<protein>
    <submittedName>
        <fullName evidence="1">Uncharacterized protein</fullName>
    </submittedName>
</protein>
<dbReference type="AlphaFoldDB" id="A0A7W8ZK40"/>
<gene>
    <name evidence="1" type="ORF">HDE68_001375</name>
</gene>
<name>A0A7W8ZK40_9SPHI</name>
<proteinExistence type="predicted"/>
<evidence type="ECO:0000313" key="1">
    <source>
        <dbReference type="EMBL" id="MBB5635487.1"/>
    </source>
</evidence>
<accession>A0A7W8ZK40</accession>
<dbReference type="EMBL" id="JACHCE010000002">
    <property type="protein sequence ID" value="MBB5635487.1"/>
    <property type="molecule type" value="Genomic_DNA"/>
</dbReference>
<reference evidence="1 2" key="1">
    <citation type="submission" date="2020-08" db="EMBL/GenBank/DDBJ databases">
        <title>Genomic Encyclopedia of Type Strains, Phase IV (KMG-V): Genome sequencing to study the core and pangenomes of soil and plant-associated prokaryotes.</title>
        <authorList>
            <person name="Whitman W."/>
        </authorList>
    </citation>
    <scope>NUCLEOTIDE SEQUENCE [LARGE SCALE GENOMIC DNA]</scope>
    <source>
        <strain evidence="1 2">S3M1</strain>
    </source>
</reference>
<sequence>MTIIALYRLLSPENKGLEADALKKSNFIKSLLFWTWTSSYFLRLN</sequence>
<dbReference type="Proteomes" id="UP000537204">
    <property type="component" value="Unassembled WGS sequence"/>
</dbReference>
<comment type="caution">
    <text evidence="1">The sequence shown here is derived from an EMBL/GenBank/DDBJ whole genome shotgun (WGS) entry which is preliminary data.</text>
</comment>